<dbReference type="AlphaFoldDB" id="A0AAF0CN90"/>
<dbReference type="Pfam" id="PF05016">
    <property type="entry name" value="ParE_toxin"/>
    <property type="match status" value="1"/>
</dbReference>
<protein>
    <submittedName>
        <fullName evidence="2">Type II toxin-antitoxin system RelE/ParE family toxin</fullName>
    </submittedName>
</protein>
<gene>
    <name evidence="2" type="ORF">PXH66_18315</name>
</gene>
<organism evidence="2 3">
    <name type="scientific">Synoicihabitans lomoniglobus</name>
    <dbReference type="NCBI Taxonomy" id="2909285"/>
    <lineage>
        <taxon>Bacteria</taxon>
        <taxon>Pseudomonadati</taxon>
        <taxon>Verrucomicrobiota</taxon>
        <taxon>Opitutia</taxon>
        <taxon>Opitutales</taxon>
        <taxon>Opitutaceae</taxon>
        <taxon>Synoicihabitans</taxon>
    </lineage>
</organism>
<sequence>MNRRFHPEFETDLISAARYYEAQRSNLGHEFLTTAETTVELIMAAPLRWPQRQAGIRRLQLERFPFVIRYRIVADTVQFLSILHAARHPDAGNKRD</sequence>
<name>A0AAF0CN90_9BACT</name>
<dbReference type="EMBL" id="CP119075">
    <property type="protein sequence ID" value="WED64296.1"/>
    <property type="molecule type" value="Genomic_DNA"/>
</dbReference>
<dbReference type="InterPro" id="IPR035093">
    <property type="entry name" value="RelE/ParE_toxin_dom_sf"/>
</dbReference>
<dbReference type="InterPro" id="IPR007712">
    <property type="entry name" value="RelE/ParE_toxin"/>
</dbReference>
<evidence type="ECO:0000313" key="3">
    <source>
        <dbReference type="Proteomes" id="UP001218638"/>
    </source>
</evidence>
<proteinExistence type="predicted"/>
<dbReference type="Proteomes" id="UP001218638">
    <property type="component" value="Chromosome"/>
</dbReference>
<keyword evidence="3" id="KW-1185">Reference proteome</keyword>
<dbReference type="RefSeq" id="WP_330931039.1">
    <property type="nucleotide sequence ID" value="NZ_CP119075.1"/>
</dbReference>
<accession>A0AAF0CN90</accession>
<dbReference type="KEGG" id="slom:PXH66_18315"/>
<evidence type="ECO:0000313" key="2">
    <source>
        <dbReference type="EMBL" id="WED64296.1"/>
    </source>
</evidence>
<dbReference type="Gene3D" id="3.30.2310.20">
    <property type="entry name" value="RelE-like"/>
    <property type="match status" value="1"/>
</dbReference>
<keyword evidence="1" id="KW-1277">Toxin-antitoxin system</keyword>
<reference evidence="2" key="1">
    <citation type="submission" date="2023-03" db="EMBL/GenBank/DDBJ databases">
        <title>Lomoglobus Profundus gen. nov., sp. nov., a novel member of the phylum Verrucomicrobia, isolated from deep-marine sediment of South China Sea.</title>
        <authorList>
            <person name="Ahmad T."/>
            <person name="Ishaq S.E."/>
            <person name="Wang F."/>
        </authorList>
    </citation>
    <scope>NUCLEOTIDE SEQUENCE</scope>
    <source>
        <strain evidence="2">LMO-M01</strain>
    </source>
</reference>
<evidence type="ECO:0000256" key="1">
    <source>
        <dbReference type="ARBA" id="ARBA00022649"/>
    </source>
</evidence>